<dbReference type="InterPro" id="IPR017039">
    <property type="entry name" value="Virul_fac_BrkB"/>
</dbReference>
<evidence type="ECO:0000256" key="6">
    <source>
        <dbReference type="SAM" id="Phobius"/>
    </source>
</evidence>
<feature type="transmembrane region" description="Helical" evidence="6">
    <location>
        <begin position="6"/>
        <end position="25"/>
    </location>
</feature>
<evidence type="ECO:0000313" key="7">
    <source>
        <dbReference type="EMBL" id="GIJ60601.1"/>
    </source>
</evidence>
<feature type="transmembrane region" description="Helical" evidence="6">
    <location>
        <begin position="207"/>
        <end position="230"/>
    </location>
</feature>
<evidence type="ECO:0000313" key="8">
    <source>
        <dbReference type="Proteomes" id="UP000612585"/>
    </source>
</evidence>
<gene>
    <name evidence="7" type="ORF">Vau01_081170</name>
</gene>
<protein>
    <recommendedName>
        <fullName evidence="9">YihY family inner membrane protein</fullName>
    </recommendedName>
</protein>
<dbReference type="EMBL" id="BOPG01000057">
    <property type="protein sequence ID" value="GIJ60601.1"/>
    <property type="molecule type" value="Genomic_DNA"/>
</dbReference>
<keyword evidence="5 6" id="KW-0472">Membrane</keyword>
<feature type="transmembrane region" description="Helical" evidence="6">
    <location>
        <begin position="100"/>
        <end position="120"/>
    </location>
</feature>
<evidence type="ECO:0000256" key="1">
    <source>
        <dbReference type="ARBA" id="ARBA00004651"/>
    </source>
</evidence>
<evidence type="ECO:0000256" key="3">
    <source>
        <dbReference type="ARBA" id="ARBA00022692"/>
    </source>
</evidence>
<evidence type="ECO:0008006" key="9">
    <source>
        <dbReference type="Google" id="ProtNLM"/>
    </source>
</evidence>
<feature type="transmembrane region" description="Helical" evidence="6">
    <location>
        <begin position="169"/>
        <end position="195"/>
    </location>
</feature>
<sequence>MTFYGGIAVVPAVVLAIRLAALVAGPERLLDLTASPVGAVPDELGAGRVTASLIRAGTELSGVEAVAALIPATLYGEGLRRAFSSLGSVEGPVRAWRGRLLVLPLLAAGPALLLGLLLVLPAAAGLLRRGGWASFGGIVVSFLVVWVVLSAMLVWVYRVVGPTAPRWRIVTLVAVFTAANVSGFLHGFVLFWSLPVDLGLPFGGFDVVGAVVAVALWLYLLHTLALMGYITAMELDRFLRGSGISTGGGP</sequence>
<evidence type="ECO:0000256" key="2">
    <source>
        <dbReference type="ARBA" id="ARBA00022475"/>
    </source>
</evidence>
<accession>A0A8J3ZAX9</accession>
<dbReference type="Proteomes" id="UP000612585">
    <property type="component" value="Unassembled WGS sequence"/>
</dbReference>
<feature type="transmembrane region" description="Helical" evidence="6">
    <location>
        <begin position="132"/>
        <end position="157"/>
    </location>
</feature>
<evidence type="ECO:0000256" key="4">
    <source>
        <dbReference type="ARBA" id="ARBA00022989"/>
    </source>
</evidence>
<evidence type="ECO:0000256" key="5">
    <source>
        <dbReference type="ARBA" id="ARBA00023136"/>
    </source>
</evidence>
<proteinExistence type="predicted"/>
<comment type="caution">
    <text evidence="7">The sequence shown here is derived from an EMBL/GenBank/DDBJ whole genome shotgun (WGS) entry which is preliminary data.</text>
</comment>
<reference evidence="7" key="1">
    <citation type="submission" date="2021-01" db="EMBL/GenBank/DDBJ databases">
        <title>Whole genome shotgun sequence of Virgisporangium aurantiacum NBRC 16421.</title>
        <authorList>
            <person name="Komaki H."/>
            <person name="Tamura T."/>
        </authorList>
    </citation>
    <scope>NUCLEOTIDE SEQUENCE</scope>
    <source>
        <strain evidence="7">NBRC 16421</strain>
    </source>
</reference>
<keyword evidence="2" id="KW-1003">Cell membrane</keyword>
<keyword evidence="8" id="KW-1185">Reference proteome</keyword>
<keyword evidence="4 6" id="KW-1133">Transmembrane helix</keyword>
<name>A0A8J3ZAX9_9ACTN</name>
<dbReference type="Pfam" id="PF03631">
    <property type="entry name" value="Virul_fac_BrkB"/>
    <property type="match status" value="1"/>
</dbReference>
<dbReference type="AlphaFoldDB" id="A0A8J3ZAX9"/>
<dbReference type="GO" id="GO:0005886">
    <property type="term" value="C:plasma membrane"/>
    <property type="evidence" value="ECO:0007669"/>
    <property type="project" value="UniProtKB-SubCell"/>
</dbReference>
<organism evidence="7 8">
    <name type="scientific">Virgisporangium aurantiacum</name>
    <dbReference type="NCBI Taxonomy" id="175570"/>
    <lineage>
        <taxon>Bacteria</taxon>
        <taxon>Bacillati</taxon>
        <taxon>Actinomycetota</taxon>
        <taxon>Actinomycetes</taxon>
        <taxon>Micromonosporales</taxon>
        <taxon>Micromonosporaceae</taxon>
        <taxon>Virgisporangium</taxon>
    </lineage>
</organism>
<comment type="subcellular location">
    <subcellularLocation>
        <location evidence="1">Cell membrane</location>
        <topology evidence="1">Multi-pass membrane protein</topology>
    </subcellularLocation>
</comment>
<keyword evidence="3 6" id="KW-0812">Transmembrane</keyword>